<name>Q91GF6_NPVEP</name>
<dbReference type="RefSeq" id="NP_203267.1">
    <property type="nucleotide sequence ID" value="NC_003083.1"/>
</dbReference>
<proteinExistence type="predicted"/>
<evidence type="ECO:0000313" key="1">
    <source>
        <dbReference type="EMBL" id="AAK85662.1"/>
    </source>
</evidence>
<protein>
    <submittedName>
        <fullName evidence="1">Uncharacterized protein</fullName>
    </submittedName>
</protein>
<organism evidence="1 2">
    <name type="scientific">Epiphyas postvittana nucleopolyhedrovirus</name>
    <name type="common">EppoMNPV</name>
    <dbReference type="NCBI Taxonomy" id="70600"/>
    <lineage>
        <taxon>Viruses</taxon>
        <taxon>Viruses incertae sedis</taxon>
        <taxon>Naldaviricetes</taxon>
        <taxon>Lefavirales</taxon>
        <taxon>Baculoviridae</taxon>
        <taxon>Alphabaculovirus</taxon>
        <taxon>Alphabaculovirus eppostvittanae</taxon>
    </lineage>
</organism>
<accession>Q91GF6</accession>
<dbReference type="Proteomes" id="UP000203221">
    <property type="component" value="Segment"/>
</dbReference>
<dbReference type="OrthoDB" id="13720at10239"/>
<dbReference type="EMBL" id="AY043265">
    <property type="protein sequence ID" value="AAK85662.1"/>
    <property type="molecule type" value="Genomic_DNA"/>
</dbReference>
<dbReference type="GeneID" id="1727408"/>
<dbReference type="KEGG" id="vg:1727408"/>
<evidence type="ECO:0000313" key="2">
    <source>
        <dbReference type="Proteomes" id="UP000203221"/>
    </source>
</evidence>
<keyword evidence="2" id="KW-1185">Reference proteome</keyword>
<reference evidence="1 2" key="1">
    <citation type="journal article" date="2002" name="J. Gen. Virol.">
        <title>Whole genome analysis of the Epiphyas postvittana nucleopolyhedrovirus.</title>
        <authorList>
            <person name="Hyink O."/>
            <person name="Dellow R.A."/>
            <person name="Olsen M.J."/>
            <person name="Caradoc-Davies K.M.B."/>
            <person name="Drake K."/>
            <person name="Herniou E.A."/>
            <person name="Cory J.S."/>
            <person name="O'Reilly D.R."/>
            <person name="Ward V.K."/>
        </authorList>
    </citation>
    <scope>NUCLEOTIDE SEQUENCE [LARGE SCALE GENOMIC DNA]</scope>
</reference>
<sequence>MAAMKDVHVLLQQYKINNEWNADLDSLNSFYLTMLQDNEHLSLDRRASIMQQLCDQIDEPVENLQDCLLEYCRVCENCNALHAPHYYTYNDLFCQKCGNSLCKPSVEELDLYMGDEMNEDAEFKTFVNELVCAYCTYKSAE</sequence>
<organismHost>
    <name type="scientific">Lepidoptera</name>
    <name type="common">moths &amp; butterflies</name>
    <dbReference type="NCBI Taxonomy" id="7088"/>
</organismHost>